<dbReference type="RefSeq" id="WP_185008889.1">
    <property type="nucleotide sequence ID" value="NZ_BAAAUI010000034.1"/>
</dbReference>
<organism evidence="2 3">
    <name type="scientific">Crossiella cryophila</name>
    <dbReference type="NCBI Taxonomy" id="43355"/>
    <lineage>
        <taxon>Bacteria</taxon>
        <taxon>Bacillati</taxon>
        <taxon>Actinomycetota</taxon>
        <taxon>Actinomycetes</taxon>
        <taxon>Pseudonocardiales</taxon>
        <taxon>Pseudonocardiaceae</taxon>
        <taxon>Crossiella</taxon>
    </lineage>
</organism>
<dbReference type="InterPro" id="IPR000182">
    <property type="entry name" value="GNAT_dom"/>
</dbReference>
<sequence>MSTLYRATGDQLDASTLYALLRLRVDVFVVEQESPYPDLDGRDLDPVTRHLWFAEADGAPLSYLRLLIEPDGATIRVGRVVTRADVRGKGLSRELMREALTDIGDAPSVLDAQTTVTGFYASFGYRITGPEFLDGGVPHVQMSRP</sequence>
<dbReference type="Gene3D" id="3.40.630.30">
    <property type="match status" value="1"/>
</dbReference>
<dbReference type="PROSITE" id="PS51186">
    <property type="entry name" value="GNAT"/>
    <property type="match status" value="1"/>
</dbReference>
<dbReference type="AlphaFoldDB" id="A0A7W7CLG2"/>
<evidence type="ECO:0000313" key="2">
    <source>
        <dbReference type="EMBL" id="MBB4681948.1"/>
    </source>
</evidence>
<reference evidence="2 3" key="1">
    <citation type="submission" date="2020-08" db="EMBL/GenBank/DDBJ databases">
        <title>Sequencing the genomes of 1000 actinobacteria strains.</title>
        <authorList>
            <person name="Klenk H.-P."/>
        </authorList>
    </citation>
    <scope>NUCLEOTIDE SEQUENCE [LARGE SCALE GENOMIC DNA]</scope>
    <source>
        <strain evidence="2 3">DSM 44230</strain>
    </source>
</reference>
<dbReference type="Proteomes" id="UP000533598">
    <property type="component" value="Unassembled WGS sequence"/>
</dbReference>
<evidence type="ECO:0000259" key="1">
    <source>
        <dbReference type="PROSITE" id="PS51186"/>
    </source>
</evidence>
<protein>
    <submittedName>
        <fullName evidence="2">ElaA protein</fullName>
    </submittedName>
</protein>
<feature type="domain" description="N-acetyltransferase" evidence="1">
    <location>
        <begin position="7"/>
        <end position="145"/>
    </location>
</feature>
<accession>A0A7W7CLG2</accession>
<comment type="caution">
    <text evidence="2">The sequence shown here is derived from an EMBL/GenBank/DDBJ whole genome shotgun (WGS) entry which is preliminary data.</text>
</comment>
<dbReference type="GO" id="GO:0016747">
    <property type="term" value="F:acyltransferase activity, transferring groups other than amino-acyl groups"/>
    <property type="evidence" value="ECO:0007669"/>
    <property type="project" value="InterPro"/>
</dbReference>
<dbReference type="SUPFAM" id="SSF55729">
    <property type="entry name" value="Acyl-CoA N-acyltransferases (Nat)"/>
    <property type="match status" value="1"/>
</dbReference>
<dbReference type="CDD" id="cd04301">
    <property type="entry name" value="NAT_SF"/>
    <property type="match status" value="1"/>
</dbReference>
<gene>
    <name evidence="2" type="ORF">HNR67_008066</name>
</gene>
<dbReference type="Pfam" id="PF13673">
    <property type="entry name" value="Acetyltransf_10"/>
    <property type="match status" value="1"/>
</dbReference>
<proteinExistence type="predicted"/>
<dbReference type="InterPro" id="IPR016181">
    <property type="entry name" value="Acyl_CoA_acyltransferase"/>
</dbReference>
<dbReference type="EMBL" id="JACHMH010000001">
    <property type="protein sequence ID" value="MBB4681948.1"/>
    <property type="molecule type" value="Genomic_DNA"/>
</dbReference>
<evidence type="ECO:0000313" key="3">
    <source>
        <dbReference type="Proteomes" id="UP000533598"/>
    </source>
</evidence>
<name>A0A7W7CLG2_9PSEU</name>
<keyword evidence="3" id="KW-1185">Reference proteome</keyword>